<feature type="signal peptide" evidence="4">
    <location>
        <begin position="1"/>
        <end position="18"/>
    </location>
</feature>
<dbReference type="InterPro" id="IPR034075">
    <property type="entry name" value="Glr3161-like_dom"/>
</dbReference>
<dbReference type="InterPro" id="IPR023828">
    <property type="entry name" value="Peptidase_S8_Ser-AS"/>
</dbReference>
<dbReference type="InterPro" id="IPR015919">
    <property type="entry name" value="Cadherin-like_sf"/>
</dbReference>
<evidence type="ECO:0000313" key="7">
    <source>
        <dbReference type="Proteomes" id="UP000474175"/>
    </source>
</evidence>
<proteinExistence type="predicted"/>
<dbReference type="SUPFAM" id="SSF52743">
    <property type="entry name" value="Subtilisin-like"/>
    <property type="match status" value="1"/>
</dbReference>
<organism evidence="6 7">
    <name type="scientific">Spirosoma terrae</name>
    <dbReference type="NCBI Taxonomy" id="1968276"/>
    <lineage>
        <taxon>Bacteria</taxon>
        <taxon>Pseudomonadati</taxon>
        <taxon>Bacteroidota</taxon>
        <taxon>Cytophagia</taxon>
        <taxon>Cytophagales</taxon>
        <taxon>Cytophagaceae</taxon>
        <taxon>Spirosoma</taxon>
    </lineage>
</organism>
<dbReference type="Pfam" id="PF00082">
    <property type="entry name" value="Peptidase_S8"/>
    <property type="match status" value="1"/>
</dbReference>
<dbReference type="GO" id="GO:0005509">
    <property type="term" value="F:calcium ion binding"/>
    <property type="evidence" value="ECO:0007669"/>
    <property type="project" value="InterPro"/>
</dbReference>
<dbReference type="GO" id="GO:0004252">
    <property type="term" value="F:serine-type endopeptidase activity"/>
    <property type="evidence" value="ECO:0007669"/>
    <property type="project" value="InterPro"/>
</dbReference>
<dbReference type="RefSeq" id="WP_163944038.1">
    <property type="nucleotide sequence ID" value="NZ_JAAFZH010000002.1"/>
</dbReference>
<keyword evidence="1" id="KW-0645">Protease</keyword>
<dbReference type="Gene3D" id="2.60.40.10">
    <property type="entry name" value="Immunoglobulins"/>
    <property type="match status" value="2"/>
</dbReference>
<dbReference type="InterPro" id="IPR000209">
    <property type="entry name" value="Peptidase_S8/S53_dom"/>
</dbReference>
<evidence type="ECO:0000256" key="4">
    <source>
        <dbReference type="SAM" id="SignalP"/>
    </source>
</evidence>
<gene>
    <name evidence="6" type="ORF">GK108_05350</name>
</gene>
<reference evidence="6 7" key="1">
    <citation type="submission" date="2020-02" db="EMBL/GenBank/DDBJ databases">
        <title>Draft genome sequence of two Spirosoma agri KCTC 52727 and Spirosoma terrae KCTC 52035.</title>
        <authorList>
            <person name="Rojas J."/>
            <person name="Ambika Manirajan B."/>
            <person name="Suarez C."/>
            <person name="Ratering S."/>
            <person name="Schnell S."/>
        </authorList>
    </citation>
    <scope>NUCLEOTIDE SEQUENCE [LARGE SCALE GENOMIC DNA]</scope>
    <source>
        <strain evidence="6 7">KCTC 52035</strain>
    </source>
</reference>
<sequence>MIARVVMLLLSTTLFVEAQSISDVKASSKAAKVTPDLLNNLLNNGAPAPPGLGRGEDLRNEYTIKENRIAIEAIANDQNGQALLAQLQALGLTEGNAYRSTVFGFLPIEKLADLKNVPALNYARPYYKPLTNTGLVTSQGDKALKADLARQTYNVTGVGSKIGILSDSYNALGGASAGVASGDLPANVSILDDFPTGSDEGRAMAEIVHDVAPGAAIAFNTAYRGQAGFAKGIIDLANAGCNLIVDDIIYLTEPFFQDGIISQAIDQVVLNNNVAYFSAAGNLARSSYQTTFKNSGINLYGYGIAHDFGGGDVFQKITVPSGGTLRLVLQWDDPFRSVSGGVGARTDLDIFFFKNGILVGGSAIDNIAYGDPIEVTGTYANNTSAPADIDVVIVKNAGPDPGYIKWINFGSYTITTEYDTRSGSSFGHSGSDRAIAVGAAPYFSTPAYKPSLSTAIIEPFSSAGGTPIFFDGAGQRISQGGVVRQKPDITAVDGGNTTFFTTNYEPDGFPNFFGTSAAAPHAAAVAALMQEKANKTLSPMAIASILKQTAIDMDDPVTPYFDTGFDFGTGYGFIQADKAVQAAGPGDQLAITSFTCNTSNSILTSVDFVVGYLNGTFSPSVAPLFINGVTGAGQLGVKYNYSFDTNQNTLAIQDAASRSTYFVWKFREACATTSTPNRPPVFTGITSLTGVLGVAFRYNVPANSFSDPEGLPLTYAINGLPAGLSFDAASNVISGIPTVAGVSSVTITATDAGGLTAVGTFSITINKTIDQPQPLASLTITSFRCHTASAGMSSVDFVVGYTDGSFTPSVPALFINGVTGSGQLGVPYTYYHDANQYILPIQDAATRSTYFVWNFREACGSSPVANRPPVYNGGLSDQTGTVGLSFTYTIPATAFTDPDGQTSLIYTASNLPAGLTLGATSRTISGTPIAAGSRTVTIRATDASGAFATATFTITVGTTPPATFAIIGATTVACERITSTERRLTFTPQYSGTNGQTITFSVINESLPTNSPGPYSLRLYTDNPTVTLRAEQAGMAGAVTYQYNWLAACNANARRSAEDHQTDLDVTVLSNPVLDSRVEVEVRGVSGESLTLQVADEQGRIVSRHVVSQAADVERQSLALNYARGIFLLTVSTPTQIKTLRIVTGQ</sequence>
<dbReference type="SUPFAM" id="SSF49313">
    <property type="entry name" value="Cadherin-like"/>
    <property type="match status" value="2"/>
</dbReference>
<dbReference type="InterPro" id="IPR006644">
    <property type="entry name" value="Cadg"/>
</dbReference>
<dbReference type="Proteomes" id="UP000474175">
    <property type="component" value="Unassembled WGS sequence"/>
</dbReference>
<keyword evidence="2" id="KW-0378">Hydrolase</keyword>
<evidence type="ECO:0000313" key="6">
    <source>
        <dbReference type="EMBL" id="NDU94291.1"/>
    </source>
</evidence>
<comment type="caution">
    <text evidence="6">The sequence shown here is derived from an EMBL/GenBank/DDBJ whole genome shotgun (WGS) entry which is preliminary data.</text>
</comment>
<name>A0A6L9L5A3_9BACT</name>
<feature type="domain" description="Dystroglycan-type cadherin-like" evidence="5">
    <location>
        <begin position="870"/>
        <end position="963"/>
    </location>
</feature>
<feature type="chain" id="PRO_5026732474" evidence="4">
    <location>
        <begin position="19"/>
        <end position="1146"/>
    </location>
</feature>
<evidence type="ECO:0000256" key="2">
    <source>
        <dbReference type="ARBA" id="ARBA00022801"/>
    </source>
</evidence>
<evidence type="ECO:0000259" key="5">
    <source>
        <dbReference type="SMART" id="SM00736"/>
    </source>
</evidence>
<dbReference type="Pfam" id="PF05345">
    <property type="entry name" value="He_PIG"/>
    <property type="match status" value="2"/>
</dbReference>
<evidence type="ECO:0000256" key="3">
    <source>
        <dbReference type="ARBA" id="ARBA00022825"/>
    </source>
</evidence>
<keyword evidence="4" id="KW-0732">Signal</keyword>
<evidence type="ECO:0000256" key="1">
    <source>
        <dbReference type="ARBA" id="ARBA00022670"/>
    </source>
</evidence>
<dbReference type="SMART" id="SM00736">
    <property type="entry name" value="CADG"/>
    <property type="match status" value="2"/>
</dbReference>
<keyword evidence="7" id="KW-1185">Reference proteome</keyword>
<dbReference type="CDD" id="cd05562">
    <property type="entry name" value="Peptidases_S53_like"/>
    <property type="match status" value="1"/>
</dbReference>
<dbReference type="GO" id="GO:0016020">
    <property type="term" value="C:membrane"/>
    <property type="evidence" value="ECO:0007669"/>
    <property type="project" value="InterPro"/>
</dbReference>
<dbReference type="InterPro" id="IPR036852">
    <property type="entry name" value="Peptidase_S8/S53_dom_sf"/>
</dbReference>
<feature type="domain" description="Dystroglycan-type cadherin-like" evidence="5">
    <location>
        <begin position="680"/>
        <end position="772"/>
    </location>
</feature>
<accession>A0A6L9L5A3</accession>
<dbReference type="PROSITE" id="PS00138">
    <property type="entry name" value="SUBTILASE_SER"/>
    <property type="match status" value="1"/>
</dbReference>
<keyword evidence="3" id="KW-0720">Serine protease</keyword>
<dbReference type="Gene3D" id="3.40.50.200">
    <property type="entry name" value="Peptidase S8/S53 domain"/>
    <property type="match status" value="1"/>
</dbReference>
<dbReference type="InterPro" id="IPR013783">
    <property type="entry name" value="Ig-like_fold"/>
</dbReference>
<dbReference type="EMBL" id="JAAFZH010000002">
    <property type="protein sequence ID" value="NDU94291.1"/>
    <property type="molecule type" value="Genomic_DNA"/>
</dbReference>
<protein>
    <submittedName>
        <fullName evidence="6">S8 family serine peptidase</fullName>
    </submittedName>
</protein>
<dbReference type="AlphaFoldDB" id="A0A6L9L5A3"/>
<dbReference type="GO" id="GO:0006508">
    <property type="term" value="P:proteolysis"/>
    <property type="evidence" value="ECO:0007669"/>
    <property type="project" value="UniProtKB-KW"/>
</dbReference>